<evidence type="ECO:0000256" key="1">
    <source>
        <dbReference type="SAM" id="MobiDB-lite"/>
    </source>
</evidence>
<gene>
    <name evidence="2" type="ORF">HYPSUDRAFT_119402</name>
</gene>
<feature type="non-terminal residue" evidence="2">
    <location>
        <position position="74"/>
    </location>
</feature>
<keyword evidence="3" id="KW-1185">Reference proteome</keyword>
<dbReference type="OMA" id="RIDDYVP"/>
<reference evidence="3" key="1">
    <citation type="submission" date="2014-04" db="EMBL/GenBank/DDBJ databases">
        <title>Evolutionary Origins and Diversification of the Mycorrhizal Mutualists.</title>
        <authorList>
            <consortium name="DOE Joint Genome Institute"/>
            <consortium name="Mycorrhizal Genomics Consortium"/>
            <person name="Kohler A."/>
            <person name="Kuo A."/>
            <person name="Nagy L.G."/>
            <person name="Floudas D."/>
            <person name="Copeland A."/>
            <person name="Barry K.W."/>
            <person name="Cichocki N."/>
            <person name="Veneault-Fourrey C."/>
            <person name="LaButti K."/>
            <person name="Lindquist E.A."/>
            <person name="Lipzen A."/>
            <person name="Lundell T."/>
            <person name="Morin E."/>
            <person name="Murat C."/>
            <person name="Riley R."/>
            <person name="Ohm R."/>
            <person name="Sun H."/>
            <person name="Tunlid A."/>
            <person name="Henrissat B."/>
            <person name="Grigoriev I.V."/>
            <person name="Hibbett D.S."/>
            <person name="Martin F."/>
        </authorList>
    </citation>
    <scope>NUCLEOTIDE SEQUENCE [LARGE SCALE GENOMIC DNA]</scope>
    <source>
        <strain evidence="3">FD-334 SS-4</strain>
    </source>
</reference>
<protein>
    <submittedName>
        <fullName evidence="2">Uncharacterized protein</fullName>
    </submittedName>
</protein>
<accession>A0A0D2LPW5</accession>
<evidence type="ECO:0000313" key="2">
    <source>
        <dbReference type="EMBL" id="KJA12838.1"/>
    </source>
</evidence>
<organism evidence="2 3">
    <name type="scientific">Hypholoma sublateritium (strain FD-334 SS-4)</name>
    <dbReference type="NCBI Taxonomy" id="945553"/>
    <lineage>
        <taxon>Eukaryota</taxon>
        <taxon>Fungi</taxon>
        <taxon>Dikarya</taxon>
        <taxon>Basidiomycota</taxon>
        <taxon>Agaricomycotina</taxon>
        <taxon>Agaricomycetes</taxon>
        <taxon>Agaricomycetidae</taxon>
        <taxon>Agaricales</taxon>
        <taxon>Agaricineae</taxon>
        <taxon>Strophariaceae</taxon>
        <taxon>Hypholoma</taxon>
    </lineage>
</organism>
<dbReference type="AlphaFoldDB" id="A0A0D2LPW5"/>
<feature type="region of interest" description="Disordered" evidence="1">
    <location>
        <begin position="52"/>
        <end position="74"/>
    </location>
</feature>
<dbReference type="OrthoDB" id="3033067at2759"/>
<sequence>MVNPGTFKGLRLKFLNDQQALYASAVDGKHINDAVADIQRRYFKRFPVTLPHSDEPTEEFLASVDDNAPDPELA</sequence>
<proteinExistence type="predicted"/>
<dbReference type="EMBL" id="KN817878">
    <property type="protein sequence ID" value="KJA12838.1"/>
    <property type="molecule type" value="Genomic_DNA"/>
</dbReference>
<dbReference type="Proteomes" id="UP000054270">
    <property type="component" value="Unassembled WGS sequence"/>
</dbReference>
<name>A0A0D2LPW5_HYPSF</name>
<dbReference type="STRING" id="945553.A0A0D2LPW5"/>
<evidence type="ECO:0000313" key="3">
    <source>
        <dbReference type="Proteomes" id="UP000054270"/>
    </source>
</evidence>